<dbReference type="SUPFAM" id="SSF46689">
    <property type="entry name" value="Homeodomain-like"/>
    <property type="match status" value="1"/>
</dbReference>
<evidence type="ECO:0000313" key="6">
    <source>
        <dbReference type="Proteomes" id="UP001597419"/>
    </source>
</evidence>
<evidence type="ECO:0000256" key="2">
    <source>
        <dbReference type="PROSITE-ProRule" id="PRU00335"/>
    </source>
</evidence>
<evidence type="ECO:0000259" key="4">
    <source>
        <dbReference type="PROSITE" id="PS50977"/>
    </source>
</evidence>
<dbReference type="PANTHER" id="PTHR30055:SF223">
    <property type="entry name" value="HTH-TYPE TRANSCRIPTIONAL REGULATOR UIDR"/>
    <property type="match status" value="1"/>
</dbReference>
<sequence length="208" mass="22751">MGGEMVPERPRTGRMSRSERRTQLVRTAFEIVRFEGANALTLVRLAERAGVSRPVVYDHFSSREGLLMALYRDYDEQIVRTVRQVSQEQARSLDELVSAFAAAYVEGVLAAGRECGEVQAALLGSPETGQFLRQSRRFYVEEFRTALEPFVSLSAEADLALLTAILGIVESLARAAAEEEFSAAHAVATATSAVVGVLRGNSRQTLPT</sequence>
<dbReference type="InterPro" id="IPR050109">
    <property type="entry name" value="HTH-type_TetR-like_transc_reg"/>
</dbReference>
<dbReference type="Proteomes" id="UP001597419">
    <property type="component" value="Unassembled WGS sequence"/>
</dbReference>
<evidence type="ECO:0000256" key="1">
    <source>
        <dbReference type="ARBA" id="ARBA00023125"/>
    </source>
</evidence>
<dbReference type="PROSITE" id="PS50977">
    <property type="entry name" value="HTH_TETR_2"/>
    <property type="match status" value="1"/>
</dbReference>
<dbReference type="RefSeq" id="WP_345400884.1">
    <property type="nucleotide sequence ID" value="NZ_BAABHG010000012.1"/>
</dbReference>
<dbReference type="PRINTS" id="PR00455">
    <property type="entry name" value="HTHTETR"/>
</dbReference>
<dbReference type="Pfam" id="PF00440">
    <property type="entry name" value="TetR_N"/>
    <property type="match status" value="1"/>
</dbReference>
<name>A0ABW5GNG7_9PSEU</name>
<proteinExistence type="predicted"/>
<feature type="region of interest" description="Disordered" evidence="3">
    <location>
        <begin position="1"/>
        <end position="20"/>
    </location>
</feature>
<evidence type="ECO:0000313" key="5">
    <source>
        <dbReference type="EMBL" id="MFD2462385.1"/>
    </source>
</evidence>
<protein>
    <submittedName>
        <fullName evidence="5">TetR/AcrR family transcriptional regulator</fullName>
    </submittedName>
</protein>
<feature type="DNA-binding region" description="H-T-H motif" evidence="2">
    <location>
        <begin position="41"/>
        <end position="60"/>
    </location>
</feature>
<feature type="domain" description="HTH tetR-type" evidence="4">
    <location>
        <begin position="18"/>
        <end position="78"/>
    </location>
</feature>
<dbReference type="EMBL" id="JBHUKU010000015">
    <property type="protein sequence ID" value="MFD2462385.1"/>
    <property type="molecule type" value="Genomic_DNA"/>
</dbReference>
<keyword evidence="6" id="KW-1185">Reference proteome</keyword>
<organism evidence="5 6">
    <name type="scientific">Amycolatopsis samaneae</name>
    <dbReference type="NCBI Taxonomy" id="664691"/>
    <lineage>
        <taxon>Bacteria</taxon>
        <taxon>Bacillati</taxon>
        <taxon>Actinomycetota</taxon>
        <taxon>Actinomycetes</taxon>
        <taxon>Pseudonocardiales</taxon>
        <taxon>Pseudonocardiaceae</taxon>
        <taxon>Amycolatopsis</taxon>
    </lineage>
</organism>
<dbReference type="InterPro" id="IPR009057">
    <property type="entry name" value="Homeodomain-like_sf"/>
</dbReference>
<dbReference type="InterPro" id="IPR001647">
    <property type="entry name" value="HTH_TetR"/>
</dbReference>
<reference evidence="6" key="1">
    <citation type="journal article" date="2019" name="Int. J. Syst. Evol. Microbiol.">
        <title>The Global Catalogue of Microorganisms (GCM) 10K type strain sequencing project: providing services to taxonomists for standard genome sequencing and annotation.</title>
        <authorList>
            <consortium name="The Broad Institute Genomics Platform"/>
            <consortium name="The Broad Institute Genome Sequencing Center for Infectious Disease"/>
            <person name="Wu L."/>
            <person name="Ma J."/>
        </authorList>
    </citation>
    <scope>NUCLEOTIDE SEQUENCE [LARGE SCALE GENOMIC DNA]</scope>
    <source>
        <strain evidence="6">CGMCC 4.7643</strain>
    </source>
</reference>
<dbReference type="PANTHER" id="PTHR30055">
    <property type="entry name" value="HTH-TYPE TRANSCRIPTIONAL REGULATOR RUTR"/>
    <property type="match status" value="1"/>
</dbReference>
<keyword evidence="1 2" id="KW-0238">DNA-binding</keyword>
<comment type="caution">
    <text evidence="5">The sequence shown here is derived from an EMBL/GenBank/DDBJ whole genome shotgun (WGS) entry which is preliminary data.</text>
</comment>
<accession>A0ABW5GNG7</accession>
<gene>
    <name evidence="5" type="ORF">ACFSYJ_27515</name>
</gene>
<evidence type="ECO:0000256" key="3">
    <source>
        <dbReference type="SAM" id="MobiDB-lite"/>
    </source>
</evidence>
<dbReference type="Gene3D" id="1.10.357.10">
    <property type="entry name" value="Tetracycline Repressor, domain 2"/>
    <property type="match status" value="1"/>
</dbReference>